<feature type="domain" description="Olduvai" evidence="3">
    <location>
        <begin position="1733"/>
        <end position="1824"/>
    </location>
</feature>
<dbReference type="Pfam" id="PF06758">
    <property type="entry name" value="Olduvai"/>
    <property type="match status" value="1"/>
</dbReference>
<feature type="coiled-coil region" evidence="1">
    <location>
        <begin position="1533"/>
        <end position="1567"/>
    </location>
</feature>
<dbReference type="GeneID" id="102532155"/>
<feature type="compositionally biased region" description="Polar residues" evidence="2">
    <location>
        <begin position="1997"/>
        <end position="2017"/>
    </location>
</feature>
<feature type="coiled-coil region" evidence="1">
    <location>
        <begin position="1961"/>
        <end position="1991"/>
    </location>
</feature>
<dbReference type="Pfam" id="PF23246">
    <property type="entry name" value="CC_CDK5RAP2"/>
    <property type="match status" value="1"/>
</dbReference>
<evidence type="ECO:0000313" key="4">
    <source>
        <dbReference type="Proteomes" id="UP001652581"/>
    </source>
</evidence>
<dbReference type="PROSITE" id="PS51316">
    <property type="entry name" value="ODV"/>
    <property type="match status" value="1"/>
</dbReference>
<feature type="region of interest" description="Disordered" evidence="2">
    <location>
        <begin position="1996"/>
        <end position="2017"/>
    </location>
</feature>
<feature type="compositionally biased region" description="Polar residues" evidence="2">
    <location>
        <begin position="2244"/>
        <end position="2264"/>
    </location>
</feature>
<evidence type="ECO:0000259" key="3">
    <source>
        <dbReference type="PROSITE" id="PS51316"/>
    </source>
</evidence>
<feature type="coiled-coil region" evidence="1">
    <location>
        <begin position="637"/>
        <end position="675"/>
    </location>
</feature>
<feature type="compositionally biased region" description="Low complexity" evidence="2">
    <location>
        <begin position="1776"/>
        <end position="1796"/>
    </location>
</feature>
<feature type="region of interest" description="Disordered" evidence="2">
    <location>
        <begin position="1497"/>
        <end position="1519"/>
    </location>
</feature>
<dbReference type="Pfam" id="PF18615">
    <property type="entry name" value="SMYLE_N"/>
    <property type="match status" value="1"/>
</dbReference>
<feature type="coiled-coil region" evidence="1">
    <location>
        <begin position="1181"/>
        <end position="1222"/>
    </location>
</feature>
<feature type="region of interest" description="Disordered" evidence="2">
    <location>
        <begin position="1815"/>
        <end position="1884"/>
    </location>
</feature>
<feature type="coiled-coil region" evidence="1">
    <location>
        <begin position="536"/>
        <end position="605"/>
    </location>
</feature>
<name>A0ABM5DSW1_VICPA</name>
<feature type="coiled-coil region" evidence="1">
    <location>
        <begin position="2024"/>
        <end position="2139"/>
    </location>
</feature>
<feature type="region of interest" description="Disordered" evidence="2">
    <location>
        <begin position="1899"/>
        <end position="1946"/>
    </location>
</feature>
<feature type="region of interest" description="Disordered" evidence="2">
    <location>
        <begin position="229"/>
        <end position="282"/>
    </location>
</feature>
<dbReference type="RefSeq" id="XP_072823984.1">
    <property type="nucleotide sequence ID" value="XM_072967883.1"/>
</dbReference>
<keyword evidence="1" id="KW-0175">Coiled coil</keyword>
<dbReference type="PANTHER" id="PTHR46501">
    <property type="entry name" value="MYOMEGALIN"/>
    <property type="match status" value="1"/>
</dbReference>
<evidence type="ECO:0000256" key="1">
    <source>
        <dbReference type="SAM" id="Coils"/>
    </source>
</evidence>
<feature type="region of interest" description="Disordered" evidence="2">
    <location>
        <begin position="1376"/>
        <end position="1395"/>
    </location>
</feature>
<dbReference type="Proteomes" id="UP001652581">
    <property type="component" value="Chromosome 9"/>
</dbReference>
<sequence>MITAQQPPPGSSATAGEKMKEICRICARELCGNQRRWIFHTASKLNLQVLLSHVLGKDVSRDGKAEFACSKCAFMLDRIYRFDTVIARIEALSIERLQKLLLEKDRLKFCIASMYRKNNDDTGAETKAGNGTVDISGLPDVRYSALLQEDFAYSGFECWVENEDQIQELHSCHASEGPGNRPRRCRGCAALRVADSDYEAICKVPRKVAKSISCGPSTRWSTSICTEEQALSEVGPPDLPTTKIPPDGESMEEGTPGSSVESLDASVQASPPQQKDEETERGAKELVKCDCCSDEQAPQHMCNHKLELALSMIKGLDYKPIQSPRGSKLPIPVKSSPPGARPGHIMTDGVSSGFLNRSLKPLYRTSVSYPLEISDLQELWDDLWEEYLPLRVQPVNEELLKQQKLNSDETVITQQSVSDSHLAELQEKIQQTEAANKILQEKLNEMSYELKSAQESSQKQDGTIQSLKETLKSRESETEELYQVIEGQNDTMTKLREMLHQSQLGQLHNSEGTSPTQQQVALLDLQSTLFCSQLELQKLQRMVRQKERQLADAKRCVQLVEAAAQEREQQKEASWKHNQELRKALQQLQAELQNKSQQLHTLEAEKYSEIRTQEQHIQHLSHSLSHKEQLLQEFRELLQYRDNLDRTLEANEMLLEKLRQRIQDRDVALERAIDEKFSTLEEKEKELRQLHLAVRERDHDLERLRGVLSANEATMQSMESLLRAKGLEVEQLSATCQNLQWLKEEMETKFSHWQKEQESIVQQLQTSLHDRNKEVEDLSATLLCKLGPGQSEIAEELCQRLQRKERMLQDLLSDRNKQAVEYEMEIQGLLQSMSTREQESQAAAEKMVQALMERNSELQALRQYLGGKDFMVSQAFDSNRPAEVTSINPHLGEQTDQGSMHIPSRDDSTSLTARGDTSIPRSSLGDLDTIAGLEKELSNAKEELELMAKKERESRMELSALQSMMAVQEEELQVQAADMESLTRNMQIKEDLIKDLQMQLVDPEDIPAMERLTQEVLLLREKVASVESQGQEASGNRRQQLLLMLEGLVDERSRLNEALQAERQLYSSLVKFHAHPESSERDRTLQVELEGAQVLRGRLEEVLGRSLERLSRLESLAAIGGAAAGDDTEDASTEFTDSIEEEAAHKSHQQLIKVALEKSLAAVETQKVSLPPPSPTGGDSNRALQEEMLHLRAEIHQHLEEKRKAEGELKELKAQIEEAGFSSVAHIRNTMLSLCLENAELKEQMGEAMSDGWEVEEDKEKGEVMVETVVAKGGLNENSLQAEFRKLQGKLKNAHSIISLLKEQLVLSSKEGNSASSPELLVHLATEIARMNAELVCSPGKHQCQEAESVTARPCPRPRSLDLGAALTVDALQLGNQPQARDPGPQSEISLPGSTKHLRSQLAQCRQRYQDLQEKLLISEATVFAQANQLEKYRVMFTGETLVKQDSKQVQVDLQDLGYETCGRSENEAEREESTSPECEEHDSLGETVLMEGLCSEQGPLGSTLASPPRRKPLESQLGKQEELQAYGKSEDISVLRKDIKDLKAQLQNANKVIQNLKSRVRSLSVTSDYSSSLERPRKLKALGTLQGSSPHSVTDEDEGWLSDGTGAFYPPGLQAKKDLESLIQRVSQLEAQLPKTGTEGKLAEELRSASWPGKYDSLIQDQARELSYLRQKIREGRGICYLLTQHSKDTVKSFEDLLRSNDIDYYLGQSFREQLAQGSQLTERLTSKLSTKDHKCEKEQAALEPLALRLSRELQEKEKVIEVLQAKLDARSLTPSSSRALSDSHRSPSSSSFLSDELEACSDMDIASEYTHYEEKQASPGHSDSIHHSSHSAVLSSKPSATSASQGVKAEPSSNPISLPAPQKPPKEASQAHPGVNTVHPACPATLQSNHLEASSSQYLNRAGPHSPPRGTVDPSRIPEPGYLGSSGQWDMMRPQKGSISGDLSSGSSMYQLNSKPTGADLLEEHLGEIRNLRQRLEESICINDRLREQLEHRLSSTARGSGSTSNFYSPGLESTPQLYSENRVLREENRSLQAQLSHVSRERSQETECLREALLTSRSRLQELEMELEHQKVGRQQLLEDLKEKQQEILHFQEERLSLHEKDSKLQQKLALLQQQCEEKQQLFESLQSEVQIYEALYGSSRKGLKAYTWDACHQVPLSSDLSHLVAEIRALRGQLEQSIQVNNCLRVQLEQQLDGGASKAGLSPFFPVSPDPGSKQPLFQDSVASPPVRDVGMNSPAVVFPSSSSTAPGSETTTFNRTNELGSDASPGIKTPPKLEGDATDGSFANKHGRHVIGHIDDYSALRQQIGEGRLLVKKIASLTRSACNLPGLEAPGTEAMGSKGIQELQSSTNALHHQLEEAASLLTMFWRAALPSPDGSALHGKSGESMKRELLELKTKLSKQESLLQSTAERLKTANQQKESMEQFIFSQLTRTHDVLKKARTNLEVKSLRAVPGSSVL</sequence>
<reference evidence="5" key="1">
    <citation type="submission" date="2025-08" db="UniProtKB">
        <authorList>
            <consortium name="RefSeq"/>
        </authorList>
    </citation>
    <scope>IDENTIFICATION</scope>
</reference>
<dbReference type="InterPro" id="IPR010630">
    <property type="entry name" value="Olduvai_dom"/>
</dbReference>
<feature type="coiled-coil region" evidence="1">
    <location>
        <begin position="1395"/>
        <end position="1422"/>
    </location>
</feature>
<keyword evidence="4" id="KW-1185">Reference proteome</keyword>
<feature type="region of interest" description="Disordered" evidence="2">
    <location>
        <begin position="2206"/>
        <end position="2286"/>
    </location>
</feature>
<dbReference type="InterPro" id="IPR056273">
    <property type="entry name" value="CDK5RAP2_MYOME_CC"/>
</dbReference>
<organism evidence="4 5">
    <name type="scientific">Vicugna pacos</name>
    <name type="common">Alpaca</name>
    <name type="synonym">Lama pacos</name>
    <dbReference type="NCBI Taxonomy" id="30538"/>
    <lineage>
        <taxon>Eukaryota</taxon>
        <taxon>Metazoa</taxon>
        <taxon>Chordata</taxon>
        <taxon>Craniata</taxon>
        <taxon>Vertebrata</taxon>
        <taxon>Euteleostomi</taxon>
        <taxon>Mammalia</taxon>
        <taxon>Eutheria</taxon>
        <taxon>Laurasiatheria</taxon>
        <taxon>Artiodactyla</taxon>
        <taxon>Tylopoda</taxon>
        <taxon>Camelidae</taxon>
        <taxon>Vicugna</taxon>
    </lineage>
</organism>
<protein>
    <submittedName>
        <fullName evidence="5">Myomegalin isoform X3</fullName>
    </submittedName>
</protein>
<feature type="region of interest" description="Disordered" evidence="2">
    <location>
        <begin position="1773"/>
        <end position="1797"/>
    </location>
</feature>
<dbReference type="SMART" id="SM01148">
    <property type="entry name" value="DUF1220"/>
    <property type="match status" value="1"/>
</dbReference>
<feature type="compositionally biased region" description="Polar residues" evidence="2">
    <location>
        <begin position="1834"/>
        <end position="1858"/>
    </location>
</feature>
<gene>
    <name evidence="5" type="primary">PDE4DIP</name>
</gene>
<dbReference type="PANTHER" id="PTHR46501:SF2">
    <property type="entry name" value="MYOMEGALIN"/>
    <property type="match status" value="1"/>
</dbReference>
<feature type="coiled-coil region" evidence="1">
    <location>
        <begin position="422"/>
        <end position="456"/>
    </location>
</feature>
<feature type="region of interest" description="Disordered" evidence="2">
    <location>
        <begin position="891"/>
        <end position="925"/>
    </location>
</feature>
<feature type="compositionally biased region" description="Polar residues" evidence="2">
    <location>
        <begin position="256"/>
        <end position="273"/>
    </location>
</feature>
<evidence type="ECO:0000313" key="5">
    <source>
        <dbReference type="RefSeq" id="XP_072823984.1"/>
    </source>
</evidence>
<proteinExistence type="predicted"/>
<accession>A0ABM5DSW1</accession>
<evidence type="ECO:0000256" key="2">
    <source>
        <dbReference type="SAM" id="MobiDB-lite"/>
    </source>
</evidence>
<dbReference type="InterPro" id="IPR052593">
    <property type="entry name" value="MT-associated_AKAP9-binding"/>
</dbReference>
<dbReference type="InterPro" id="IPR040947">
    <property type="entry name" value="SMYLE_N"/>
</dbReference>
<feature type="coiled-coil region" evidence="1">
    <location>
        <begin position="930"/>
        <end position="1065"/>
    </location>
</feature>